<keyword evidence="3" id="KW-1185">Reference proteome</keyword>
<reference evidence="2" key="1">
    <citation type="journal article" date="2022" name="bioRxiv">
        <title>Sequencing and chromosome-scale assembly of the giantPleurodeles waltlgenome.</title>
        <authorList>
            <person name="Brown T."/>
            <person name="Elewa A."/>
            <person name="Iarovenko S."/>
            <person name="Subramanian E."/>
            <person name="Araus A.J."/>
            <person name="Petzold A."/>
            <person name="Susuki M."/>
            <person name="Suzuki K.-i.T."/>
            <person name="Hayashi T."/>
            <person name="Toyoda A."/>
            <person name="Oliveira C."/>
            <person name="Osipova E."/>
            <person name="Leigh N.D."/>
            <person name="Simon A."/>
            <person name="Yun M.H."/>
        </authorList>
    </citation>
    <scope>NUCLEOTIDE SEQUENCE</scope>
    <source>
        <strain evidence="2">20211129_DDA</strain>
        <tissue evidence="2">Liver</tissue>
    </source>
</reference>
<organism evidence="2 3">
    <name type="scientific">Pleurodeles waltl</name>
    <name type="common">Iberian ribbed newt</name>
    <dbReference type="NCBI Taxonomy" id="8319"/>
    <lineage>
        <taxon>Eukaryota</taxon>
        <taxon>Metazoa</taxon>
        <taxon>Chordata</taxon>
        <taxon>Craniata</taxon>
        <taxon>Vertebrata</taxon>
        <taxon>Euteleostomi</taxon>
        <taxon>Amphibia</taxon>
        <taxon>Batrachia</taxon>
        <taxon>Caudata</taxon>
        <taxon>Salamandroidea</taxon>
        <taxon>Salamandridae</taxon>
        <taxon>Pleurodelinae</taxon>
        <taxon>Pleurodeles</taxon>
    </lineage>
</organism>
<comment type="caution">
    <text evidence="2">The sequence shown here is derived from an EMBL/GenBank/DDBJ whole genome shotgun (WGS) entry which is preliminary data.</text>
</comment>
<protein>
    <submittedName>
        <fullName evidence="2">Uncharacterized protein</fullName>
    </submittedName>
</protein>
<dbReference type="Proteomes" id="UP001066276">
    <property type="component" value="Chromosome 7"/>
</dbReference>
<evidence type="ECO:0000313" key="3">
    <source>
        <dbReference type="Proteomes" id="UP001066276"/>
    </source>
</evidence>
<proteinExistence type="predicted"/>
<feature type="compositionally biased region" description="Basic residues" evidence="1">
    <location>
        <begin position="112"/>
        <end position="122"/>
    </location>
</feature>
<accession>A0AAV7PRK8</accession>
<dbReference type="EMBL" id="JANPWB010000011">
    <property type="protein sequence ID" value="KAJ1130076.1"/>
    <property type="molecule type" value="Genomic_DNA"/>
</dbReference>
<evidence type="ECO:0000256" key="1">
    <source>
        <dbReference type="SAM" id="MobiDB-lite"/>
    </source>
</evidence>
<name>A0AAV7PRK8_PLEWA</name>
<feature type="region of interest" description="Disordered" evidence="1">
    <location>
        <begin position="95"/>
        <end position="122"/>
    </location>
</feature>
<sequence length="122" mass="13856">MFNHCLEEEESCLATKKLVDNSGIKNMRRRIWYGIGLFKHLAQSGAEVLRSLLEGWGCPLPRLSIASWGTPSHGPGDTGMVGWYRDQDTQQEKISSCQMEPDLACPPPRLYQKARHRDRSRA</sequence>
<evidence type="ECO:0000313" key="2">
    <source>
        <dbReference type="EMBL" id="KAJ1130076.1"/>
    </source>
</evidence>
<dbReference type="AlphaFoldDB" id="A0AAV7PRK8"/>
<gene>
    <name evidence="2" type="ORF">NDU88_008432</name>
</gene>